<evidence type="ECO:0000313" key="3">
    <source>
        <dbReference type="Proteomes" id="UP000621856"/>
    </source>
</evidence>
<evidence type="ECO:0000313" key="1">
    <source>
        <dbReference type="EMBL" id="GGH92058.1"/>
    </source>
</evidence>
<name>A0A8J3A4L7_9PROT</name>
<dbReference type="RefSeq" id="WP_155135734.1">
    <property type="nucleotide sequence ID" value="NZ_BMGZ01000001.1"/>
</dbReference>
<accession>A0A8J3A4L7</accession>
<gene>
    <name evidence="2" type="ORF">FF098_000325</name>
    <name evidence="1" type="ORF">GCM10011355_00660</name>
</gene>
<evidence type="ECO:0000313" key="2">
    <source>
        <dbReference type="EMBL" id="NHK26347.1"/>
    </source>
</evidence>
<reference evidence="1" key="3">
    <citation type="submission" date="2020-09" db="EMBL/GenBank/DDBJ databases">
        <authorList>
            <person name="Sun Q."/>
            <person name="Zhou Y."/>
        </authorList>
    </citation>
    <scope>NUCLEOTIDE SEQUENCE</scope>
    <source>
        <strain evidence="1">CGMCC 1.14984</strain>
    </source>
</reference>
<dbReference type="EMBL" id="VCJR02000001">
    <property type="protein sequence ID" value="NHK26347.1"/>
    <property type="molecule type" value="Genomic_DNA"/>
</dbReference>
<organism evidence="1 3">
    <name type="scientific">Aquisalinus luteolus</name>
    <dbReference type="NCBI Taxonomy" id="1566827"/>
    <lineage>
        <taxon>Bacteria</taxon>
        <taxon>Pseudomonadati</taxon>
        <taxon>Pseudomonadota</taxon>
        <taxon>Alphaproteobacteria</taxon>
        <taxon>Parvularculales</taxon>
        <taxon>Parvularculaceae</taxon>
        <taxon>Aquisalinus</taxon>
    </lineage>
</organism>
<reference evidence="1" key="1">
    <citation type="journal article" date="2014" name="Int. J. Syst. Evol. Microbiol.">
        <title>Complete genome sequence of Corynebacterium casei LMG S-19264T (=DSM 44701T), isolated from a smear-ripened cheese.</title>
        <authorList>
            <consortium name="US DOE Joint Genome Institute (JGI-PGF)"/>
            <person name="Walter F."/>
            <person name="Albersmeier A."/>
            <person name="Kalinowski J."/>
            <person name="Ruckert C."/>
        </authorList>
    </citation>
    <scope>NUCLEOTIDE SEQUENCE</scope>
    <source>
        <strain evidence="1">CGMCC 1.14984</strain>
    </source>
</reference>
<sequence>MKELEKYHEILRLLKIRETAAEKALASVLADRRKLTEQADRFRAQALAAVAEGEVPSAGAMLAADRTGLVLRKKASESLQQAQRLQPEIEARENALREIIGKVTAMKDVIERLEFVAGQQEEERQDEASLSALQQRRY</sequence>
<dbReference type="AlphaFoldDB" id="A0A8J3A4L7"/>
<proteinExistence type="predicted"/>
<comment type="caution">
    <text evidence="1">The sequence shown here is derived from an EMBL/GenBank/DDBJ whole genome shotgun (WGS) entry which is preliminary data.</text>
</comment>
<dbReference type="Proteomes" id="UP000621856">
    <property type="component" value="Unassembled WGS sequence"/>
</dbReference>
<reference evidence="2 4" key="2">
    <citation type="submission" date="2020-02" db="EMBL/GenBank/DDBJ databases">
        <title>Genome sequence of Parvularcula flava strain NH6-79.</title>
        <authorList>
            <person name="Abdul Karim M.H."/>
            <person name="Lam M.Q."/>
            <person name="Chen S.J."/>
            <person name="Yahya A."/>
            <person name="Shahir S."/>
            <person name="Shamsir M.S."/>
            <person name="Chong C.S."/>
        </authorList>
    </citation>
    <scope>NUCLEOTIDE SEQUENCE [LARGE SCALE GENOMIC DNA]</scope>
    <source>
        <strain evidence="2 4">NH6-79</strain>
    </source>
</reference>
<protein>
    <submittedName>
        <fullName evidence="1">Uncharacterized protein</fullName>
    </submittedName>
</protein>
<dbReference type="EMBL" id="BMGZ01000001">
    <property type="protein sequence ID" value="GGH92058.1"/>
    <property type="molecule type" value="Genomic_DNA"/>
</dbReference>
<keyword evidence="4" id="KW-1185">Reference proteome</keyword>
<evidence type="ECO:0000313" key="4">
    <source>
        <dbReference type="Proteomes" id="UP000818603"/>
    </source>
</evidence>
<dbReference type="Proteomes" id="UP000818603">
    <property type="component" value="Unassembled WGS sequence"/>
</dbReference>